<evidence type="ECO:0000256" key="7">
    <source>
        <dbReference type="PROSITE-ProRule" id="PRU00042"/>
    </source>
</evidence>
<feature type="domain" description="C2H2-type" evidence="9">
    <location>
        <begin position="404"/>
        <end position="431"/>
    </location>
</feature>
<keyword evidence="6" id="KW-0539">Nucleus</keyword>
<evidence type="ECO:0000256" key="1">
    <source>
        <dbReference type="ARBA" id="ARBA00004123"/>
    </source>
</evidence>
<feature type="domain" description="C2H2-type" evidence="9">
    <location>
        <begin position="578"/>
        <end position="605"/>
    </location>
</feature>
<feature type="domain" description="C2H2-type" evidence="9">
    <location>
        <begin position="432"/>
        <end position="460"/>
    </location>
</feature>
<dbReference type="SMART" id="SM00355">
    <property type="entry name" value="ZnF_C2H2"/>
    <property type="match status" value="9"/>
</dbReference>
<dbReference type="PROSITE" id="PS50157">
    <property type="entry name" value="ZINC_FINGER_C2H2_2"/>
    <property type="match status" value="6"/>
</dbReference>
<dbReference type="PANTHER" id="PTHR24376:SF216">
    <property type="entry name" value="ZINC FINGER PROTEIN 420-LIKE"/>
    <property type="match status" value="1"/>
</dbReference>
<keyword evidence="4 7" id="KW-0863">Zinc-finger</keyword>
<dbReference type="Pfam" id="PF13912">
    <property type="entry name" value="zf-C2H2_6"/>
    <property type="match status" value="1"/>
</dbReference>
<keyword evidence="5" id="KW-0862">Zinc</keyword>
<dbReference type="PANTHER" id="PTHR24376">
    <property type="entry name" value="ZINC FINGER PROTEIN"/>
    <property type="match status" value="1"/>
</dbReference>
<dbReference type="GO" id="GO:0005634">
    <property type="term" value="C:nucleus"/>
    <property type="evidence" value="ECO:0007669"/>
    <property type="project" value="UniProtKB-SubCell"/>
</dbReference>
<feature type="domain" description="C2H2-type" evidence="9">
    <location>
        <begin position="496"/>
        <end position="523"/>
    </location>
</feature>
<evidence type="ECO:0000256" key="3">
    <source>
        <dbReference type="ARBA" id="ARBA00022737"/>
    </source>
</evidence>
<comment type="subcellular location">
    <subcellularLocation>
        <location evidence="1">Nucleus</location>
    </subcellularLocation>
</comment>
<dbReference type="GO" id="GO:0008270">
    <property type="term" value="F:zinc ion binding"/>
    <property type="evidence" value="ECO:0007669"/>
    <property type="project" value="UniProtKB-KW"/>
</dbReference>
<accession>A0A1B6J4Z5</accession>
<sequence>MFNQVFICETPHKRYLNELIEVDVKPQPNPQIELVTTKTKLEVEDVKVEIDKQVFEGTELEAKHEHKFNQNMNKCFTLISAEEIKVQKQSFSVEQDKEVVTNHLCTKQSNSDPQEKNVNINVNNCQTVQLPHDFLQDPIKIQDENKIANIHEKQLDTRNIIITANESGYIIPDQPPTESSIKVLQKEDYSTLNKNHCHGTTSSIASPSRDSIDGDDSCSDWEQEYFFSSVKSKLHSKTKELENRNVTFLNTSYQSINSTTLKNKTKENSIVSDPVKVQIQSTMNNLGLEILNIDLSNKVIYVSKNSIKRIENVTPREPTINSKITKKVKNKTIKVSEQNKKVKQGLKNKTTLKVTKSKVIAKDVEGNEEVYMCNICNNFFKSKKQLHAHAKYSLCNGFRREKKHQCDVCGKLFNGFEKLQDHKNSHFQARPYKCFDCEKCFNSKSTRQMHHRTMHKNIRVSYLCCYCGITTSNIKHLLAHEETHRLPEGAEIPTPFKCLQCGKGFISQFKLTGHLKEHKSKKCPTCSEEFLSDAPLRMHLENVHGIVKIFSCDICTKTFKTPENLRLHVKSHSTIMSFFCDICDKGFKQKHHIEQHMITHSDERPISCSLCDETFKRKTHLKQHIKSAHESRNKGKKTAKKASRESSD</sequence>
<dbReference type="GO" id="GO:0000978">
    <property type="term" value="F:RNA polymerase II cis-regulatory region sequence-specific DNA binding"/>
    <property type="evidence" value="ECO:0007669"/>
    <property type="project" value="TreeGrafter"/>
</dbReference>
<evidence type="ECO:0000256" key="8">
    <source>
        <dbReference type="SAM" id="MobiDB-lite"/>
    </source>
</evidence>
<evidence type="ECO:0000313" key="10">
    <source>
        <dbReference type="EMBL" id="JAS79957.1"/>
    </source>
</evidence>
<feature type="domain" description="C2H2-type" evidence="9">
    <location>
        <begin position="550"/>
        <end position="573"/>
    </location>
</feature>
<organism evidence="11">
    <name type="scientific">Homalodisca liturata</name>
    <dbReference type="NCBI Taxonomy" id="320908"/>
    <lineage>
        <taxon>Eukaryota</taxon>
        <taxon>Metazoa</taxon>
        <taxon>Ecdysozoa</taxon>
        <taxon>Arthropoda</taxon>
        <taxon>Hexapoda</taxon>
        <taxon>Insecta</taxon>
        <taxon>Pterygota</taxon>
        <taxon>Neoptera</taxon>
        <taxon>Paraneoptera</taxon>
        <taxon>Hemiptera</taxon>
        <taxon>Auchenorrhyncha</taxon>
        <taxon>Membracoidea</taxon>
        <taxon>Cicadellidae</taxon>
        <taxon>Cicadellinae</taxon>
        <taxon>Proconiini</taxon>
        <taxon>Homalodisca</taxon>
    </lineage>
</organism>
<evidence type="ECO:0000259" key="9">
    <source>
        <dbReference type="PROSITE" id="PS50157"/>
    </source>
</evidence>
<dbReference type="AlphaFoldDB" id="A0A1B6J4Z5"/>
<protein>
    <recommendedName>
        <fullName evidence="9">C2H2-type domain-containing protein</fullName>
    </recommendedName>
</protein>
<evidence type="ECO:0000256" key="2">
    <source>
        <dbReference type="ARBA" id="ARBA00022723"/>
    </source>
</evidence>
<proteinExistence type="predicted"/>
<dbReference type="EMBL" id="GECU01013462">
    <property type="protein sequence ID" value="JAS94244.1"/>
    <property type="molecule type" value="Transcribed_RNA"/>
</dbReference>
<evidence type="ECO:0000256" key="5">
    <source>
        <dbReference type="ARBA" id="ARBA00022833"/>
    </source>
</evidence>
<dbReference type="EMBL" id="GECU01027749">
    <property type="protein sequence ID" value="JAS79957.1"/>
    <property type="molecule type" value="Transcribed_RNA"/>
</dbReference>
<dbReference type="PROSITE" id="PS00028">
    <property type="entry name" value="ZINC_FINGER_C2H2_1"/>
    <property type="match status" value="6"/>
</dbReference>
<dbReference type="Gene3D" id="3.30.160.60">
    <property type="entry name" value="Classic Zinc Finger"/>
    <property type="match status" value="6"/>
</dbReference>
<keyword evidence="2" id="KW-0479">Metal-binding</keyword>
<name>A0A1B6J4Z5_9HEMI</name>
<feature type="region of interest" description="Disordered" evidence="8">
    <location>
        <begin position="622"/>
        <end position="648"/>
    </location>
</feature>
<dbReference type="GO" id="GO:0001228">
    <property type="term" value="F:DNA-binding transcription activator activity, RNA polymerase II-specific"/>
    <property type="evidence" value="ECO:0007669"/>
    <property type="project" value="TreeGrafter"/>
</dbReference>
<keyword evidence="3" id="KW-0677">Repeat</keyword>
<dbReference type="Pfam" id="PF00096">
    <property type="entry name" value="zf-C2H2"/>
    <property type="match status" value="4"/>
</dbReference>
<evidence type="ECO:0000256" key="6">
    <source>
        <dbReference type="ARBA" id="ARBA00023242"/>
    </source>
</evidence>
<evidence type="ECO:0000313" key="11">
    <source>
        <dbReference type="EMBL" id="JAS94244.1"/>
    </source>
</evidence>
<gene>
    <name evidence="11" type="ORF">g.11872</name>
    <name evidence="10" type="ORF">g.11874</name>
</gene>
<dbReference type="InterPro" id="IPR013087">
    <property type="entry name" value="Znf_C2H2_type"/>
</dbReference>
<reference evidence="11" key="1">
    <citation type="submission" date="2015-11" db="EMBL/GenBank/DDBJ databases">
        <title>De novo transcriptome assembly of four potential Pierce s Disease insect vectors from Arizona vineyards.</title>
        <authorList>
            <person name="Tassone E.E."/>
        </authorList>
    </citation>
    <scope>NUCLEOTIDE SEQUENCE</scope>
</reference>
<feature type="domain" description="C2H2-type" evidence="9">
    <location>
        <begin position="606"/>
        <end position="634"/>
    </location>
</feature>
<dbReference type="FunFam" id="3.30.160.60:FF:000065">
    <property type="entry name" value="B-cell CLL/lymphoma 6, member B"/>
    <property type="match status" value="1"/>
</dbReference>
<evidence type="ECO:0000256" key="4">
    <source>
        <dbReference type="ARBA" id="ARBA00022771"/>
    </source>
</evidence>
<dbReference type="SUPFAM" id="SSF57667">
    <property type="entry name" value="beta-beta-alpha zinc fingers"/>
    <property type="match status" value="5"/>
</dbReference>
<dbReference type="InterPro" id="IPR036236">
    <property type="entry name" value="Znf_C2H2_sf"/>
</dbReference>